<dbReference type="Proteomes" id="UP000281391">
    <property type="component" value="Chromosome"/>
</dbReference>
<name>A0A447KUV6_SEROD</name>
<dbReference type="EMBL" id="LR134117">
    <property type="protein sequence ID" value="VDZ60726.1"/>
    <property type="molecule type" value="Genomic_DNA"/>
</dbReference>
<protein>
    <submittedName>
        <fullName evidence="1">Uncharacterized protein</fullName>
    </submittedName>
</protein>
<dbReference type="AlphaFoldDB" id="A0A447KUV6"/>
<evidence type="ECO:0000313" key="1">
    <source>
        <dbReference type="EMBL" id="VDZ60726.1"/>
    </source>
</evidence>
<proteinExistence type="predicted"/>
<evidence type="ECO:0000313" key="2">
    <source>
        <dbReference type="Proteomes" id="UP000281391"/>
    </source>
</evidence>
<organism evidence="1 2">
    <name type="scientific">Serratia odorifera</name>
    <dbReference type="NCBI Taxonomy" id="618"/>
    <lineage>
        <taxon>Bacteria</taxon>
        <taxon>Pseudomonadati</taxon>
        <taxon>Pseudomonadota</taxon>
        <taxon>Gammaproteobacteria</taxon>
        <taxon>Enterobacterales</taxon>
        <taxon>Yersiniaceae</taxon>
        <taxon>Serratia</taxon>
    </lineage>
</organism>
<dbReference type="KEGG" id="sof:NCTC11214_03510"/>
<sequence>MGQFFTLAPVPAGFRCTRSDYGAAAKATLTRYPASNTPLLEFSRTLRSFPATLSLGVSIIRKSEGQGGLRNVR</sequence>
<gene>
    <name evidence="1" type="ORF">NCTC11214_03510</name>
</gene>
<reference evidence="1 2" key="1">
    <citation type="submission" date="2018-12" db="EMBL/GenBank/DDBJ databases">
        <authorList>
            <consortium name="Pathogen Informatics"/>
        </authorList>
    </citation>
    <scope>NUCLEOTIDE SEQUENCE [LARGE SCALE GENOMIC DNA]</scope>
    <source>
        <strain evidence="1 2">NCTC11214</strain>
    </source>
</reference>
<accession>A0A447KUV6</accession>